<dbReference type="Proteomes" id="UP000681722">
    <property type="component" value="Unassembled WGS sequence"/>
</dbReference>
<organism evidence="1 3">
    <name type="scientific">Didymodactylos carnosus</name>
    <dbReference type="NCBI Taxonomy" id="1234261"/>
    <lineage>
        <taxon>Eukaryota</taxon>
        <taxon>Metazoa</taxon>
        <taxon>Spiralia</taxon>
        <taxon>Gnathifera</taxon>
        <taxon>Rotifera</taxon>
        <taxon>Eurotatoria</taxon>
        <taxon>Bdelloidea</taxon>
        <taxon>Philodinida</taxon>
        <taxon>Philodinidae</taxon>
        <taxon>Didymodactylos</taxon>
    </lineage>
</organism>
<gene>
    <name evidence="1" type="ORF">GPM918_LOCUS26704</name>
    <name evidence="2" type="ORF">SRO942_LOCUS26905</name>
</gene>
<evidence type="ECO:0000313" key="1">
    <source>
        <dbReference type="EMBL" id="CAF1263049.1"/>
    </source>
</evidence>
<dbReference type="EMBL" id="CAJNOQ010010865">
    <property type="protein sequence ID" value="CAF1263049.1"/>
    <property type="molecule type" value="Genomic_DNA"/>
</dbReference>
<sequence>MLDGETPTKEALLELRQRFEYLDSQAVTYNMEAITYIYQIVNNLDIEHSEQERMTIEDQSPPEEPILLGNNIKLLGIHLSPDLAWKCHLEKNTLEKENWKKYTINTNR</sequence>
<dbReference type="EMBL" id="CAJOBC010019603">
    <property type="protein sequence ID" value="CAF4042512.1"/>
    <property type="molecule type" value="Genomic_DNA"/>
</dbReference>
<keyword evidence="3" id="KW-1185">Reference proteome</keyword>
<dbReference type="Proteomes" id="UP000663829">
    <property type="component" value="Unassembled WGS sequence"/>
</dbReference>
<evidence type="ECO:0000313" key="2">
    <source>
        <dbReference type="EMBL" id="CAF4042512.1"/>
    </source>
</evidence>
<evidence type="ECO:0000313" key="3">
    <source>
        <dbReference type="Proteomes" id="UP000663829"/>
    </source>
</evidence>
<proteinExistence type="predicted"/>
<dbReference type="AlphaFoldDB" id="A0A815AUU5"/>
<protein>
    <submittedName>
        <fullName evidence="1">Uncharacterized protein</fullName>
    </submittedName>
</protein>
<name>A0A815AUU5_9BILA</name>
<accession>A0A815AUU5</accession>
<reference evidence="1" key="1">
    <citation type="submission" date="2021-02" db="EMBL/GenBank/DDBJ databases">
        <authorList>
            <person name="Nowell W R."/>
        </authorList>
    </citation>
    <scope>NUCLEOTIDE SEQUENCE</scope>
</reference>
<comment type="caution">
    <text evidence="1">The sequence shown here is derived from an EMBL/GenBank/DDBJ whole genome shotgun (WGS) entry which is preliminary data.</text>
</comment>